<organism evidence="2 3">
    <name type="scientific">Populus alba x Populus x berolinensis</name>
    <dbReference type="NCBI Taxonomy" id="444605"/>
    <lineage>
        <taxon>Eukaryota</taxon>
        <taxon>Viridiplantae</taxon>
        <taxon>Streptophyta</taxon>
        <taxon>Embryophyta</taxon>
        <taxon>Tracheophyta</taxon>
        <taxon>Spermatophyta</taxon>
        <taxon>Magnoliopsida</taxon>
        <taxon>eudicotyledons</taxon>
        <taxon>Gunneridae</taxon>
        <taxon>Pentapetalae</taxon>
        <taxon>rosids</taxon>
        <taxon>fabids</taxon>
        <taxon>Malpighiales</taxon>
        <taxon>Salicaceae</taxon>
        <taxon>Saliceae</taxon>
        <taxon>Populus</taxon>
    </lineage>
</organism>
<gene>
    <name evidence="2" type="ORF">NC653_003432</name>
</gene>
<accession>A0AAD6WI88</accession>
<proteinExistence type="predicted"/>
<sequence>MLQTMDRLHIVGGKNNQTCILCCSQNEIHDHLFFQCHYTRSIWEAISKQSGIYWPNIQ</sequence>
<feature type="domain" description="Reverse transcriptase zinc-binding" evidence="1">
    <location>
        <begin position="2"/>
        <end position="43"/>
    </location>
</feature>
<evidence type="ECO:0000259" key="1">
    <source>
        <dbReference type="Pfam" id="PF13966"/>
    </source>
</evidence>
<comment type="caution">
    <text evidence="2">The sequence shown here is derived from an EMBL/GenBank/DDBJ whole genome shotgun (WGS) entry which is preliminary data.</text>
</comment>
<protein>
    <recommendedName>
        <fullName evidence="1">Reverse transcriptase zinc-binding domain-containing protein</fullName>
    </recommendedName>
</protein>
<dbReference type="AlphaFoldDB" id="A0AAD6WI88"/>
<dbReference type="Pfam" id="PF13966">
    <property type="entry name" value="zf-RVT"/>
    <property type="match status" value="1"/>
</dbReference>
<evidence type="ECO:0000313" key="3">
    <source>
        <dbReference type="Proteomes" id="UP001164929"/>
    </source>
</evidence>
<dbReference type="InterPro" id="IPR026960">
    <property type="entry name" value="RVT-Znf"/>
</dbReference>
<keyword evidence="3" id="KW-1185">Reference proteome</keyword>
<evidence type="ECO:0000313" key="2">
    <source>
        <dbReference type="EMBL" id="KAJ7013790.1"/>
    </source>
</evidence>
<dbReference type="Proteomes" id="UP001164929">
    <property type="component" value="Chromosome 1"/>
</dbReference>
<reference evidence="2 3" key="1">
    <citation type="journal article" date="2023" name="Mol. Ecol. Resour.">
        <title>Chromosome-level genome assembly of a triploid poplar Populus alba 'Berolinensis'.</title>
        <authorList>
            <person name="Chen S."/>
            <person name="Yu Y."/>
            <person name="Wang X."/>
            <person name="Wang S."/>
            <person name="Zhang T."/>
            <person name="Zhou Y."/>
            <person name="He R."/>
            <person name="Meng N."/>
            <person name="Wang Y."/>
            <person name="Liu W."/>
            <person name="Liu Z."/>
            <person name="Liu J."/>
            <person name="Guo Q."/>
            <person name="Huang H."/>
            <person name="Sederoff R.R."/>
            <person name="Wang G."/>
            <person name="Qu G."/>
            <person name="Chen S."/>
        </authorList>
    </citation>
    <scope>NUCLEOTIDE SEQUENCE [LARGE SCALE GENOMIC DNA]</scope>
    <source>
        <strain evidence="2">SC-2020</strain>
    </source>
</reference>
<dbReference type="EMBL" id="JAQIZT010000001">
    <property type="protein sequence ID" value="KAJ7013790.1"/>
    <property type="molecule type" value="Genomic_DNA"/>
</dbReference>
<name>A0AAD6WI88_9ROSI</name>